<accession>A0A1I4QQZ2</accession>
<gene>
    <name evidence="12" type="ORF">SAMN05660836_00178</name>
</gene>
<evidence type="ECO:0000256" key="6">
    <source>
        <dbReference type="ARBA" id="ARBA00022833"/>
    </source>
</evidence>
<dbReference type="InterPro" id="IPR038371">
    <property type="entry name" value="Cu_polyphenol_OxRdtase_sf"/>
</dbReference>
<name>A0A1I4QQZ2_9BACT</name>
<dbReference type="AlphaFoldDB" id="A0A1I4QQZ2"/>
<dbReference type="SUPFAM" id="SSF64438">
    <property type="entry name" value="CNF1/YfiH-like putative cysteine hydrolases"/>
    <property type="match status" value="1"/>
</dbReference>
<dbReference type="PANTHER" id="PTHR30616:SF2">
    <property type="entry name" value="PURINE NUCLEOSIDE PHOSPHORYLASE LACC1"/>
    <property type="match status" value="1"/>
</dbReference>
<dbReference type="EMBL" id="FOUU01000001">
    <property type="protein sequence ID" value="SFM42508.1"/>
    <property type="molecule type" value="Genomic_DNA"/>
</dbReference>
<comment type="catalytic activity">
    <reaction evidence="7">
        <text>adenosine + H2O + H(+) = inosine + NH4(+)</text>
        <dbReference type="Rhea" id="RHEA:24408"/>
        <dbReference type="ChEBI" id="CHEBI:15377"/>
        <dbReference type="ChEBI" id="CHEBI:15378"/>
        <dbReference type="ChEBI" id="CHEBI:16335"/>
        <dbReference type="ChEBI" id="CHEBI:17596"/>
        <dbReference type="ChEBI" id="CHEBI:28938"/>
        <dbReference type="EC" id="3.5.4.4"/>
    </reaction>
    <physiologicalReaction direction="left-to-right" evidence="7">
        <dbReference type="Rhea" id="RHEA:24409"/>
    </physiologicalReaction>
</comment>
<protein>
    <recommendedName>
        <fullName evidence="10">Purine nucleoside phosphorylase</fullName>
    </recommendedName>
</protein>
<dbReference type="GO" id="GO:0016787">
    <property type="term" value="F:hydrolase activity"/>
    <property type="evidence" value="ECO:0007669"/>
    <property type="project" value="UniProtKB-KW"/>
</dbReference>
<feature type="region of interest" description="Disordered" evidence="11">
    <location>
        <begin position="1"/>
        <end position="30"/>
    </location>
</feature>
<comment type="catalytic activity">
    <reaction evidence="9">
        <text>S-methyl-5'-thioadenosine + phosphate = 5-(methylsulfanyl)-alpha-D-ribose 1-phosphate + adenine</text>
        <dbReference type="Rhea" id="RHEA:11852"/>
        <dbReference type="ChEBI" id="CHEBI:16708"/>
        <dbReference type="ChEBI" id="CHEBI:17509"/>
        <dbReference type="ChEBI" id="CHEBI:43474"/>
        <dbReference type="ChEBI" id="CHEBI:58533"/>
        <dbReference type="EC" id="2.4.2.28"/>
    </reaction>
    <physiologicalReaction direction="left-to-right" evidence="9">
        <dbReference type="Rhea" id="RHEA:11853"/>
    </physiologicalReaction>
</comment>
<dbReference type="InterPro" id="IPR003730">
    <property type="entry name" value="Cu_polyphenol_OxRdtase"/>
</dbReference>
<evidence type="ECO:0000256" key="7">
    <source>
        <dbReference type="ARBA" id="ARBA00047989"/>
    </source>
</evidence>
<dbReference type="GO" id="GO:0005507">
    <property type="term" value="F:copper ion binding"/>
    <property type="evidence" value="ECO:0007669"/>
    <property type="project" value="TreeGrafter"/>
</dbReference>
<dbReference type="Proteomes" id="UP000199611">
    <property type="component" value="Unassembled WGS sequence"/>
</dbReference>
<dbReference type="STRING" id="39841.SAMN05660836_00178"/>
<evidence type="ECO:0000256" key="10">
    <source>
        <dbReference type="RuleBase" id="RU361274"/>
    </source>
</evidence>
<sequence>MKYPVERNPFGFTLSSSSSKGSPEDKELENPSAYLSSLNPYKKTPLIRNGSVVLIKSAILSRIPGLVHAFFTRHGGVSPPPFDSLNVVQSVGDSRENVEKNISRIAGFLGVRKIFWCNQTHGASVVCLKSGYDFRPVEADAIVTDLQDIGLMIKTADCQAVLIGDPTRKVIAAVHCGWRGSVANILGRVVKIMQEAYHCEPSDLVASIGPSLGPCCAEFVNYKSELPEYFWSFRVAPNYFDFWAISRKQLMDAGLVPEHIEITGWCTKCHPELFFSYRRRKRSGRMASVIGLKE</sequence>
<dbReference type="GO" id="GO:0017061">
    <property type="term" value="F:S-methyl-5-thioadenosine phosphorylase activity"/>
    <property type="evidence" value="ECO:0007669"/>
    <property type="project" value="UniProtKB-EC"/>
</dbReference>
<comment type="catalytic activity">
    <reaction evidence="1">
        <text>inosine + phosphate = alpha-D-ribose 1-phosphate + hypoxanthine</text>
        <dbReference type="Rhea" id="RHEA:27646"/>
        <dbReference type="ChEBI" id="CHEBI:17368"/>
        <dbReference type="ChEBI" id="CHEBI:17596"/>
        <dbReference type="ChEBI" id="CHEBI:43474"/>
        <dbReference type="ChEBI" id="CHEBI:57720"/>
        <dbReference type="EC" id="2.4.2.1"/>
    </reaction>
    <physiologicalReaction direction="left-to-right" evidence="1">
        <dbReference type="Rhea" id="RHEA:27647"/>
    </physiologicalReaction>
</comment>
<dbReference type="OrthoDB" id="4279at2"/>
<dbReference type="Pfam" id="PF02578">
    <property type="entry name" value="Cu-oxidase_4"/>
    <property type="match status" value="1"/>
</dbReference>
<evidence type="ECO:0000256" key="11">
    <source>
        <dbReference type="SAM" id="MobiDB-lite"/>
    </source>
</evidence>
<dbReference type="CDD" id="cd16833">
    <property type="entry name" value="YfiH"/>
    <property type="match status" value="1"/>
</dbReference>
<keyword evidence="3" id="KW-0808">Transferase</keyword>
<keyword evidence="6" id="KW-0862">Zinc</keyword>
<evidence type="ECO:0000256" key="2">
    <source>
        <dbReference type="ARBA" id="ARBA00007353"/>
    </source>
</evidence>
<keyword evidence="4" id="KW-0479">Metal-binding</keyword>
<evidence type="ECO:0000313" key="13">
    <source>
        <dbReference type="Proteomes" id="UP000199611"/>
    </source>
</evidence>
<evidence type="ECO:0000256" key="8">
    <source>
        <dbReference type="ARBA" id="ARBA00048968"/>
    </source>
</evidence>
<evidence type="ECO:0000256" key="4">
    <source>
        <dbReference type="ARBA" id="ARBA00022723"/>
    </source>
</evidence>
<dbReference type="PANTHER" id="PTHR30616">
    <property type="entry name" value="UNCHARACTERIZED PROTEIN YFIH"/>
    <property type="match status" value="1"/>
</dbReference>
<dbReference type="Gene3D" id="3.60.140.10">
    <property type="entry name" value="CNF1/YfiH-like putative cysteine hydrolases"/>
    <property type="match status" value="1"/>
</dbReference>
<dbReference type="RefSeq" id="WP_093392739.1">
    <property type="nucleotide sequence ID" value="NZ_FOUU01000001.1"/>
</dbReference>
<keyword evidence="13" id="KW-1185">Reference proteome</keyword>
<comment type="similarity">
    <text evidence="2 10">Belongs to the purine nucleoside phosphorylase YfiH/LACC1 family.</text>
</comment>
<evidence type="ECO:0000256" key="3">
    <source>
        <dbReference type="ARBA" id="ARBA00022679"/>
    </source>
</evidence>
<proteinExistence type="inferred from homology"/>
<comment type="catalytic activity">
    <reaction evidence="8">
        <text>adenosine + phosphate = alpha-D-ribose 1-phosphate + adenine</text>
        <dbReference type="Rhea" id="RHEA:27642"/>
        <dbReference type="ChEBI" id="CHEBI:16335"/>
        <dbReference type="ChEBI" id="CHEBI:16708"/>
        <dbReference type="ChEBI" id="CHEBI:43474"/>
        <dbReference type="ChEBI" id="CHEBI:57720"/>
        <dbReference type="EC" id="2.4.2.1"/>
    </reaction>
    <physiologicalReaction direction="left-to-right" evidence="8">
        <dbReference type="Rhea" id="RHEA:27643"/>
    </physiologicalReaction>
</comment>
<dbReference type="InterPro" id="IPR011324">
    <property type="entry name" value="Cytotoxic_necrot_fac-like_cat"/>
</dbReference>
<evidence type="ECO:0000313" key="12">
    <source>
        <dbReference type="EMBL" id="SFM42508.1"/>
    </source>
</evidence>
<dbReference type="NCBIfam" id="TIGR00726">
    <property type="entry name" value="peptidoglycan editing factor PgeF"/>
    <property type="match status" value="1"/>
</dbReference>
<evidence type="ECO:0000256" key="9">
    <source>
        <dbReference type="ARBA" id="ARBA00049893"/>
    </source>
</evidence>
<reference evidence="13" key="1">
    <citation type="submission" date="2016-10" db="EMBL/GenBank/DDBJ databases">
        <authorList>
            <person name="Varghese N."/>
            <person name="Submissions S."/>
        </authorList>
    </citation>
    <scope>NUCLEOTIDE SEQUENCE [LARGE SCALE GENOMIC DNA]</scope>
    <source>
        <strain evidence="13">DSM 9990</strain>
    </source>
</reference>
<evidence type="ECO:0000256" key="1">
    <source>
        <dbReference type="ARBA" id="ARBA00000553"/>
    </source>
</evidence>
<organism evidence="12 13">
    <name type="scientific">Thermodesulforhabdus norvegica</name>
    <dbReference type="NCBI Taxonomy" id="39841"/>
    <lineage>
        <taxon>Bacteria</taxon>
        <taxon>Pseudomonadati</taxon>
        <taxon>Thermodesulfobacteriota</taxon>
        <taxon>Syntrophobacteria</taxon>
        <taxon>Syntrophobacterales</taxon>
        <taxon>Thermodesulforhabdaceae</taxon>
        <taxon>Thermodesulforhabdus</taxon>
    </lineage>
</organism>
<evidence type="ECO:0000256" key="5">
    <source>
        <dbReference type="ARBA" id="ARBA00022801"/>
    </source>
</evidence>
<keyword evidence="5" id="KW-0378">Hydrolase</keyword>